<reference evidence="1 2" key="1">
    <citation type="journal article" date="2020" name="Genome Biol. Evol.">
        <title>A new high-quality draft genome assembly of the Chinese cordyceps Ophiocordyceps sinensis.</title>
        <authorList>
            <person name="Shu R."/>
            <person name="Zhang J."/>
            <person name="Meng Q."/>
            <person name="Zhang H."/>
            <person name="Zhou G."/>
            <person name="Li M."/>
            <person name="Wu P."/>
            <person name="Zhao Y."/>
            <person name="Chen C."/>
            <person name="Qin Q."/>
        </authorList>
    </citation>
    <scope>NUCLEOTIDE SEQUENCE [LARGE SCALE GENOMIC DNA]</scope>
    <source>
        <strain evidence="1 2">IOZ07</strain>
    </source>
</reference>
<proteinExistence type="predicted"/>
<name>A0A8H4PJI1_9HYPO</name>
<gene>
    <name evidence="1" type="ORF">G6O67_008388</name>
</gene>
<dbReference type="Proteomes" id="UP000557566">
    <property type="component" value="Unassembled WGS sequence"/>
</dbReference>
<accession>A0A8H4PJI1</accession>
<evidence type="ECO:0000313" key="2">
    <source>
        <dbReference type="Proteomes" id="UP000557566"/>
    </source>
</evidence>
<dbReference type="AlphaFoldDB" id="A0A8H4PJI1"/>
<protein>
    <submittedName>
        <fullName evidence="1">Uncharacterized protein</fullName>
    </submittedName>
</protein>
<comment type="caution">
    <text evidence="1">The sequence shown here is derived from an EMBL/GenBank/DDBJ whole genome shotgun (WGS) entry which is preliminary data.</text>
</comment>
<dbReference type="EMBL" id="JAAVMX010000011">
    <property type="protein sequence ID" value="KAF4504206.1"/>
    <property type="molecule type" value="Genomic_DNA"/>
</dbReference>
<sequence>MCSIDIIYAYCPGHYARCEVRRENEELCPQARLKFRMGSCKQGVVVTHKSAVDAHCRNCLIKIERGIKDKKKKQAAESK</sequence>
<evidence type="ECO:0000313" key="1">
    <source>
        <dbReference type="EMBL" id="KAF4504206.1"/>
    </source>
</evidence>
<organism evidence="1 2">
    <name type="scientific">Ophiocordyceps sinensis</name>
    <dbReference type="NCBI Taxonomy" id="72228"/>
    <lineage>
        <taxon>Eukaryota</taxon>
        <taxon>Fungi</taxon>
        <taxon>Dikarya</taxon>
        <taxon>Ascomycota</taxon>
        <taxon>Pezizomycotina</taxon>
        <taxon>Sordariomycetes</taxon>
        <taxon>Hypocreomycetidae</taxon>
        <taxon>Hypocreales</taxon>
        <taxon>Ophiocordycipitaceae</taxon>
        <taxon>Ophiocordyceps</taxon>
    </lineage>
</organism>
<keyword evidence="2" id="KW-1185">Reference proteome</keyword>